<reference evidence="2 3" key="1">
    <citation type="submission" date="2024-04" db="EMBL/GenBank/DDBJ databases">
        <authorList>
            <person name="Cremers G."/>
        </authorList>
    </citation>
    <scope>NUCLEOTIDE SEQUENCE [LARGE SCALE GENOMIC DNA]</scope>
    <source>
        <strain evidence="2">MeCH1-AG</strain>
    </source>
</reference>
<sequence>MQRPSAWPRDLFAGAVALVSLPAGAQRLDVTITAYNTVRGQTDDTPSIGACNQPHRDRAHLLAVSPDLMKLGLTCGTRVHIEGLGHYIVWDKMNARWRRRIDLLMGNDVDRARQWGEKKARIRW</sequence>
<protein>
    <submittedName>
        <fullName evidence="2">3D (Asp-Asp-Asp) domain-containing protein</fullName>
    </submittedName>
</protein>
<evidence type="ECO:0000313" key="3">
    <source>
        <dbReference type="Proteomes" id="UP001497493"/>
    </source>
</evidence>
<dbReference type="CDD" id="cd22784">
    <property type="entry name" value="DPBB_MltA_YuiC-like"/>
    <property type="match status" value="1"/>
</dbReference>
<proteinExistence type="predicted"/>
<evidence type="ECO:0000313" key="2">
    <source>
        <dbReference type="EMBL" id="CAL1239832.1"/>
    </source>
</evidence>
<organism evidence="2 3">
    <name type="scientific">Candidatus Methylocalor cossyra</name>
    <dbReference type="NCBI Taxonomy" id="3108543"/>
    <lineage>
        <taxon>Bacteria</taxon>
        <taxon>Pseudomonadati</taxon>
        <taxon>Pseudomonadota</taxon>
        <taxon>Gammaproteobacteria</taxon>
        <taxon>Methylococcales</taxon>
        <taxon>Methylococcaceae</taxon>
        <taxon>Candidatus Methylocalor</taxon>
    </lineage>
</organism>
<evidence type="ECO:0000256" key="1">
    <source>
        <dbReference type="SAM" id="SignalP"/>
    </source>
</evidence>
<feature type="signal peptide" evidence="1">
    <location>
        <begin position="1"/>
        <end position="25"/>
    </location>
</feature>
<dbReference type="EMBL" id="OZ026884">
    <property type="protein sequence ID" value="CAL1239832.1"/>
    <property type="molecule type" value="Genomic_DNA"/>
</dbReference>
<gene>
    <name evidence="2" type="ORF">MECH1_V1_1056</name>
</gene>
<dbReference type="Proteomes" id="UP001497493">
    <property type="component" value="Chromosome"/>
</dbReference>
<keyword evidence="1" id="KW-0732">Signal</keyword>
<keyword evidence="3" id="KW-1185">Reference proteome</keyword>
<dbReference type="RefSeq" id="WP_348759366.1">
    <property type="nucleotide sequence ID" value="NZ_OZ026884.1"/>
</dbReference>
<accession>A0ABM9NGU6</accession>
<feature type="chain" id="PRO_5047001692" evidence="1">
    <location>
        <begin position="26"/>
        <end position="124"/>
    </location>
</feature>
<name>A0ABM9NGU6_9GAMM</name>